<protein>
    <submittedName>
        <fullName evidence="1">Uncharacterized protein</fullName>
    </submittedName>
</protein>
<dbReference type="AlphaFoldDB" id="A0A081C050"/>
<gene>
    <name evidence="1" type="ORF">U27_04927</name>
</gene>
<dbReference type="HOGENOM" id="CLU_2822364_0_0_0"/>
<sequence>MDTMLTVKNEDLQALNSVQAVEFFRELLYAEATRIGVPLKNINISTWIDVPDGGIDASIHTDTISG</sequence>
<evidence type="ECO:0000313" key="1">
    <source>
        <dbReference type="EMBL" id="GAK57955.1"/>
    </source>
</evidence>
<reference evidence="1" key="1">
    <citation type="journal article" date="2015" name="PeerJ">
        <title>First genomic representation of candidate bacterial phylum KSB3 points to enhanced environmental sensing as a trigger of wastewater bulking.</title>
        <authorList>
            <person name="Sekiguchi Y."/>
            <person name="Ohashi A."/>
            <person name="Parks D.H."/>
            <person name="Yamauchi T."/>
            <person name="Tyson G.W."/>
            <person name="Hugenholtz P."/>
        </authorList>
    </citation>
    <scope>NUCLEOTIDE SEQUENCE [LARGE SCALE GENOMIC DNA]</scope>
</reference>
<accession>A0A081C050</accession>
<name>A0A081C050_VECG1</name>
<dbReference type="EMBL" id="DF820466">
    <property type="protein sequence ID" value="GAK57955.1"/>
    <property type="molecule type" value="Genomic_DNA"/>
</dbReference>
<organism evidence="1">
    <name type="scientific">Vecturithrix granuli</name>
    <dbReference type="NCBI Taxonomy" id="1499967"/>
    <lineage>
        <taxon>Bacteria</taxon>
        <taxon>Candidatus Moduliflexota</taxon>
        <taxon>Candidatus Vecturitrichia</taxon>
        <taxon>Candidatus Vecturitrichales</taxon>
        <taxon>Candidatus Vecturitrichaceae</taxon>
        <taxon>Candidatus Vecturithrix</taxon>
    </lineage>
</organism>
<proteinExistence type="predicted"/>
<keyword evidence="2" id="KW-1185">Reference proteome</keyword>
<evidence type="ECO:0000313" key="2">
    <source>
        <dbReference type="Proteomes" id="UP000030661"/>
    </source>
</evidence>
<dbReference type="Proteomes" id="UP000030661">
    <property type="component" value="Unassembled WGS sequence"/>
</dbReference>